<proteinExistence type="predicted"/>
<sequence length="132" mass="14811">MKKLYVTSFVYAILGLVAGIFFREFTKINDFTAYTTLKPLHTHILVLGFIFFLILTLLAKSFRVHETRSFGPWYLVYNGGLMITLIAMTVRGILQVNGTDMNGLSHIAGLGHAILGASIIWFMVLLGKKIKE</sequence>
<keyword evidence="1" id="KW-0812">Transmembrane</keyword>
<organism evidence="2 3">
    <name type="scientific">Paenibacillus apiarius</name>
    <dbReference type="NCBI Taxonomy" id="46240"/>
    <lineage>
        <taxon>Bacteria</taxon>
        <taxon>Bacillati</taxon>
        <taxon>Bacillota</taxon>
        <taxon>Bacilli</taxon>
        <taxon>Bacillales</taxon>
        <taxon>Paenibacillaceae</taxon>
        <taxon>Paenibacillus</taxon>
    </lineage>
</organism>
<keyword evidence="3" id="KW-1185">Reference proteome</keyword>
<name>A0ABT4E059_9BACL</name>
<feature type="transmembrane region" description="Helical" evidence="1">
    <location>
        <begin position="74"/>
        <end position="94"/>
    </location>
</feature>
<dbReference type="Pfam" id="PF11070">
    <property type="entry name" value="DUF2871"/>
    <property type="match status" value="1"/>
</dbReference>
<evidence type="ECO:0000256" key="1">
    <source>
        <dbReference type="SAM" id="Phobius"/>
    </source>
</evidence>
<dbReference type="GeneID" id="77003630"/>
<feature type="transmembrane region" description="Helical" evidence="1">
    <location>
        <begin position="42"/>
        <end position="62"/>
    </location>
</feature>
<protein>
    <submittedName>
        <fullName evidence="2">DUF2871 domain-containing protein</fullName>
    </submittedName>
</protein>
<reference evidence="2 3" key="1">
    <citation type="submission" date="2022-05" db="EMBL/GenBank/DDBJ databases">
        <title>Genome Sequencing of Bee-Associated Microbes.</title>
        <authorList>
            <person name="Dunlap C."/>
        </authorList>
    </citation>
    <scope>NUCLEOTIDE SEQUENCE [LARGE SCALE GENOMIC DNA]</scope>
    <source>
        <strain evidence="2 3">NRRL NRS-1438</strain>
    </source>
</reference>
<dbReference type="EMBL" id="JAMDLW010000058">
    <property type="protein sequence ID" value="MCY9522994.1"/>
    <property type="molecule type" value="Genomic_DNA"/>
</dbReference>
<gene>
    <name evidence="2" type="ORF">M5X09_25595</name>
</gene>
<dbReference type="RefSeq" id="WP_087435955.1">
    <property type="nucleotide sequence ID" value="NZ_JAFFHZ010000001.1"/>
</dbReference>
<dbReference type="Proteomes" id="UP001207626">
    <property type="component" value="Unassembled WGS sequence"/>
</dbReference>
<feature type="transmembrane region" description="Helical" evidence="1">
    <location>
        <begin position="106"/>
        <end position="126"/>
    </location>
</feature>
<evidence type="ECO:0000313" key="3">
    <source>
        <dbReference type="Proteomes" id="UP001207626"/>
    </source>
</evidence>
<accession>A0ABT4E059</accession>
<keyword evidence="1" id="KW-1133">Transmembrane helix</keyword>
<dbReference type="InterPro" id="IPR021299">
    <property type="entry name" value="DUF2871"/>
</dbReference>
<feature type="transmembrane region" description="Helical" evidence="1">
    <location>
        <begin position="5"/>
        <end position="22"/>
    </location>
</feature>
<keyword evidence="1" id="KW-0472">Membrane</keyword>
<comment type="caution">
    <text evidence="2">The sequence shown here is derived from an EMBL/GenBank/DDBJ whole genome shotgun (WGS) entry which is preliminary data.</text>
</comment>
<evidence type="ECO:0000313" key="2">
    <source>
        <dbReference type="EMBL" id="MCY9522994.1"/>
    </source>
</evidence>